<evidence type="ECO:0000256" key="2">
    <source>
        <dbReference type="ARBA" id="ARBA00022833"/>
    </source>
</evidence>
<keyword evidence="2" id="KW-0862">Zinc</keyword>
<keyword evidence="6" id="KW-1185">Reference proteome</keyword>
<dbReference type="PANTHER" id="PTHR21519:SF1">
    <property type="entry name" value="PDZ DOMAIN-CONTAINING PROTEIN 8"/>
    <property type="match status" value="1"/>
</dbReference>
<evidence type="ECO:0000256" key="1">
    <source>
        <dbReference type="ARBA" id="ARBA00022723"/>
    </source>
</evidence>
<gene>
    <name evidence="5" type="ORF">GSLYS_00011775001</name>
</gene>
<dbReference type="GO" id="GO:1990456">
    <property type="term" value="P:mitochondrion-endoplasmic reticulum membrane tethering"/>
    <property type="evidence" value="ECO:0007669"/>
    <property type="project" value="InterPro"/>
</dbReference>
<dbReference type="InterPro" id="IPR039275">
    <property type="entry name" value="PDZD8"/>
</dbReference>
<dbReference type="PANTHER" id="PTHR21519">
    <property type="entry name" value="PDZ DOMAIN-CONTAINING PROTEIN 8"/>
    <property type="match status" value="1"/>
</dbReference>
<dbReference type="GO" id="GO:0044233">
    <property type="term" value="C:mitochondria-associated endoplasmic reticulum membrane contact site"/>
    <property type="evidence" value="ECO:0007669"/>
    <property type="project" value="InterPro"/>
</dbReference>
<dbReference type="SUPFAM" id="SSF57889">
    <property type="entry name" value="Cysteine-rich domain"/>
    <property type="match status" value="1"/>
</dbReference>
<evidence type="ECO:0000313" key="5">
    <source>
        <dbReference type="EMBL" id="CAL1537937.1"/>
    </source>
</evidence>
<dbReference type="PROSITE" id="PS00479">
    <property type="entry name" value="ZF_DAG_PE_1"/>
    <property type="match status" value="1"/>
</dbReference>
<dbReference type="GO" id="GO:0051560">
    <property type="term" value="P:mitochondrial calcium ion homeostasis"/>
    <property type="evidence" value="ECO:0007669"/>
    <property type="project" value="InterPro"/>
</dbReference>
<dbReference type="EMBL" id="CAXITT010000279">
    <property type="protein sequence ID" value="CAL1537937.1"/>
    <property type="molecule type" value="Genomic_DNA"/>
</dbReference>
<sequence length="246" mass="28322">NPSWGQKFLFVVDPSKKFLNVCIWCRGGDRNDKNEILKHSKHDLLIGYVSLNLEDVYLQCLITLNGSMHERFKLKHGHYKTADDLIKMWQTHKGWDPNQMYGDILLAFTFYPTSMTDEERKSYASCKVPDLESGTHDKKGAKSGGTTLPENVHLTDSKLDVHHQFENTTFISATFCDYCGKKIWMKDAFKCRTCNMVCHKKCLVKCLLNTICTEHGVRKRSSADTDEPWIPLTESGKHKQKIKLDE</sequence>
<dbReference type="Pfam" id="PF00130">
    <property type="entry name" value="C1_1"/>
    <property type="match status" value="1"/>
</dbReference>
<dbReference type="CDD" id="cd20825">
    <property type="entry name" value="C1_PDZD8"/>
    <property type="match status" value="1"/>
</dbReference>
<feature type="region of interest" description="Disordered" evidence="3">
    <location>
        <begin position="223"/>
        <end position="246"/>
    </location>
</feature>
<comment type="caution">
    <text evidence="5">The sequence shown here is derived from an EMBL/GenBank/DDBJ whole genome shotgun (WGS) entry which is preliminary data.</text>
</comment>
<evidence type="ECO:0000259" key="4">
    <source>
        <dbReference type="PROSITE" id="PS50081"/>
    </source>
</evidence>
<dbReference type="SMART" id="SM00109">
    <property type="entry name" value="C1"/>
    <property type="match status" value="1"/>
</dbReference>
<dbReference type="PROSITE" id="PS50081">
    <property type="entry name" value="ZF_DAG_PE_2"/>
    <property type="match status" value="1"/>
</dbReference>
<dbReference type="GO" id="GO:0005739">
    <property type="term" value="C:mitochondrion"/>
    <property type="evidence" value="ECO:0007669"/>
    <property type="project" value="GOC"/>
</dbReference>
<reference evidence="5 6" key="1">
    <citation type="submission" date="2024-04" db="EMBL/GenBank/DDBJ databases">
        <authorList>
            <consortium name="Genoscope - CEA"/>
            <person name="William W."/>
        </authorList>
    </citation>
    <scope>NUCLEOTIDE SEQUENCE [LARGE SCALE GENOMIC DNA]</scope>
</reference>
<accession>A0AAV2HUW5</accession>
<dbReference type="InterPro" id="IPR002219">
    <property type="entry name" value="PKC_DAG/PE"/>
</dbReference>
<protein>
    <recommendedName>
        <fullName evidence="4">Phorbol-ester/DAG-type domain-containing protein</fullName>
    </recommendedName>
</protein>
<dbReference type="Proteomes" id="UP001497497">
    <property type="component" value="Unassembled WGS sequence"/>
</dbReference>
<dbReference type="Gene3D" id="3.30.60.20">
    <property type="match status" value="1"/>
</dbReference>
<evidence type="ECO:0000313" key="6">
    <source>
        <dbReference type="Proteomes" id="UP001497497"/>
    </source>
</evidence>
<dbReference type="AlphaFoldDB" id="A0AAV2HUW5"/>
<dbReference type="InterPro" id="IPR046349">
    <property type="entry name" value="C1-like_sf"/>
</dbReference>
<keyword evidence="1" id="KW-0479">Metal-binding</keyword>
<evidence type="ECO:0000256" key="3">
    <source>
        <dbReference type="SAM" id="MobiDB-lite"/>
    </source>
</evidence>
<dbReference type="SUPFAM" id="SSF49562">
    <property type="entry name" value="C2 domain (Calcium/lipid-binding domain, CaLB)"/>
    <property type="match status" value="1"/>
</dbReference>
<dbReference type="InterPro" id="IPR035892">
    <property type="entry name" value="C2_domain_sf"/>
</dbReference>
<feature type="domain" description="Phorbol-ester/DAG-type" evidence="4">
    <location>
        <begin position="162"/>
        <end position="212"/>
    </location>
</feature>
<feature type="non-terminal residue" evidence="5">
    <location>
        <position position="1"/>
    </location>
</feature>
<name>A0AAV2HUW5_LYMST</name>
<feature type="non-terminal residue" evidence="5">
    <location>
        <position position="246"/>
    </location>
</feature>
<organism evidence="5 6">
    <name type="scientific">Lymnaea stagnalis</name>
    <name type="common">Great pond snail</name>
    <name type="synonym">Helix stagnalis</name>
    <dbReference type="NCBI Taxonomy" id="6523"/>
    <lineage>
        <taxon>Eukaryota</taxon>
        <taxon>Metazoa</taxon>
        <taxon>Spiralia</taxon>
        <taxon>Lophotrochozoa</taxon>
        <taxon>Mollusca</taxon>
        <taxon>Gastropoda</taxon>
        <taxon>Heterobranchia</taxon>
        <taxon>Euthyneura</taxon>
        <taxon>Panpulmonata</taxon>
        <taxon>Hygrophila</taxon>
        <taxon>Lymnaeoidea</taxon>
        <taxon>Lymnaeidae</taxon>
        <taxon>Lymnaea</taxon>
    </lineage>
</organism>
<dbReference type="Gene3D" id="2.60.40.150">
    <property type="entry name" value="C2 domain"/>
    <property type="match status" value="1"/>
</dbReference>
<dbReference type="GO" id="GO:0046872">
    <property type="term" value="F:metal ion binding"/>
    <property type="evidence" value="ECO:0007669"/>
    <property type="project" value="UniProtKB-KW"/>
</dbReference>
<proteinExistence type="predicted"/>